<evidence type="ECO:0000313" key="2">
    <source>
        <dbReference type="EMBL" id="KAK9157697.1"/>
    </source>
</evidence>
<sequence length="196" mass="21798">MIPKTRSREEPRRQWHAGGAEPSRQRARDLGPSNGGGGSRRRPSGGAKRKWVRPMAAEDRGGDRVGGTWGREWADHGAAEPCLMMAATADRKKGAAAADKRGEQRRRRRRPRSGSGAGGEYRAQQRRRRQHSRSGRGESRSTGVADERLSRRVAVDVDDGSGRRRRRWWRRIFGDGAAAGIFGDEVVKFGFAGTRR</sequence>
<feature type="compositionally biased region" description="Basic and acidic residues" evidence="1">
    <location>
        <begin position="1"/>
        <end position="13"/>
    </location>
</feature>
<feature type="compositionally biased region" description="Basic residues" evidence="1">
    <location>
        <begin position="103"/>
        <end position="112"/>
    </location>
</feature>
<evidence type="ECO:0000256" key="1">
    <source>
        <dbReference type="SAM" id="MobiDB-lite"/>
    </source>
</evidence>
<keyword evidence="3" id="KW-1185">Reference proteome</keyword>
<feature type="compositionally biased region" description="Basic residues" evidence="1">
    <location>
        <begin position="124"/>
        <end position="134"/>
    </location>
</feature>
<feature type="region of interest" description="Disordered" evidence="1">
    <location>
        <begin position="1"/>
        <end position="72"/>
    </location>
</feature>
<dbReference type="Proteomes" id="UP001419268">
    <property type="component" value="Unassembled WGS sequence"/>
</dbReference>
<dbReference type="EMBL" id="JBBNAG010000002">
    <property type="protein sequence ID" value="KAK9157697.1"/>
    <property type="molecule type" value="Genomic_DNA"/>
</dbReference>
<organism evidence="2 3">
    <name type="scientific">Stephania cephalantha</name>
    <dbReference type="NCBI Taxonomy" id="152367"/>
    <lineage>
        <taxon>Eukaryota</taxon>
        <taxon>Viridiplantae</taxon>
        <taxon>Streptophyta</taxon>
        <taxon>Embryophyta</taxon>
        <taxon>Tracheophyta</taxon>
        <taxon>Spermatophyta</taxon>
        <taxon>Magnoliopsida</taxon>
        <taxon>Ranunculales</taxon>
        <taxon>Menispermaceae</taxon>
        <taxon>Menispermoideae</taxon>
        <taxon>Cissampelideae</taxon>
        <taxon>Stephania</taxon>
    </lineage>
</organism>
<name>A0AAP0KTX7_9MAGN</name>
<reference evidence="2 3" key="1">
    <citation type="submission" date="2024-01" db="EMBL/GenBank/DDBJ databases">
        <title>Genome assemblies of Stephania.</title>
        <authorList>
            <person name="Yang L."/>
        </authorList>
    </citation>
    <scope>NUCLEOTIDE SEQUENCE [LARGE SCALE GENOMIC DNA]</scope>
    <source>
        <strain evidence="2">JXDWG</strain>
        <tissue evidence="2">Leaf</tissue>
    </source>
</reference>
<dbReference type="AlphaFoldDB" id="A0AAP0KTX7"/>
<feature type="compositionally biased region" description="Basic and acidic residues" evidence="1">
    <location>
        <begin position="135"/>
        <end position="155"/>
    </location>
</feature>
<accession>A0AAP0KTX7</accession>
<gene>
    <name evidence="2" type="ORF">Scep_004271</name>
</gene>
<feature type="compositionally biased region" description="Basic and acidic residues" evidence="1">
    <location>
        <begin position="89"/>
        <end position="102"/>
    </location>
</feature>
<protein>
    <submittedName>
        <fullName evidence="2">Uncharacterized protein</fullName>
    </submittedName>
</protein>
<feature type="compositionally biased region" description="Basic residues" evidence="1">
    <location>
        <begin position="39"/>
        <end position="52"/>
    </location>
</feature>
<comment type="caution">
    <text evidence="2">The sequence shown here is derived from an EMBL/GenBank/DDBJ whole genome shotgun (WGS) entry which is preliminary data.</text>
</comment>
<proteinExistence type="predicted"/>
<evidence type="ECO:0000313" key="3">
    <source>
        <dbReference type="Proteomes" id="UP001419268"/>
    </source>
</evidence>
<feature type="region of interest" description="Disordered" evidence="1">
    <location>
        <begin position="84"/>
        <end position="163"/>
    </location>
</feature>